<name>A0ABS9CBW3_9BACT</name>
<dbReference type="RefSeq" id="WP_301637246.1">
    <property type="nucleotide sequence ID" value="NZ_JADYTN010000001.1"/>
</dbReference>
<dbReference type="InterPro" id="IPR053161">
    <property type="entry name" value="Ulvan_degrading_GH"/>
</dbReference>
<dbReference type="Pfam" id="PF17132">
    <property type="entry name" value="Glyco_hydro_106"/>
    <property type="match status" value="2"/>
</dbReference>
<sequence>MKTKYILLLIAMMTAIGTTAQTWPSPKPEARPGTRWWWLGSAVDHQGLEWNIGEYARVGIGAVEITPLYGVKGNEAHELQFLSPQWMAALRDVQQIAAAHHIEVDMNCGTGWPFGGPEVTIDEAACKAVFVDSMITSDKRPSDQHRLAVPAKERPYAQWQCTRVYPTSQPRQWRVISVYASRTRQKVKRAAPGGEGLVIDHFDRQAVAHYLNRFTQAFEYTKTPYPHTFFNDSYEVYKANWTPSLFDEFLKRRGYDLRDHLPELLDGGDGNKALHDYRETLSDLLYENFTQQWVAWAHRHGVLVRNQAHGSPANLLDLYAAVDIPEIEGFGRSEFGIRGLRRDPGMTLKNYSDVSMLKYASSAAHVMGKPLTSSETLTWLTEHFRTSLSQMKPDIDLMFSCGINHIFFHGSCYTPEHDPWPGWKFYASVDMSPTNSIWRDAPFLMQYIERCQSFLQMGQPDNDFLVYLPVHDMWRIRGPRNDDAKSESKDRRGGEDLLMQFDIHTMDEKCPQFIRSILRIDSLGYDCDYISDRQLAQVKVDGGQLVTPGGTRYRGIIIPTGTTVDDRLQSLLQNLTPYIIYGEDRQAMAHLAKPEPWRMNPGVRMIRRKTDDGYIYFVVNLSPRDCRLNAACLSVPTQHIVCYNPMTGDVNRLPMVADAPVVCLQSGESIILQTGTAADRPLSTGQYGMTVATETLPLDGPWTLSFLDETPRVSETYTMPTPQTWETLGESASVTMGTGVYETAFRLTRKQAAQACIISLGKVYESARVYINGKFIGCAWAAPFQLDCRDALRKGKNTLRIEVTNLPANRIRDLDRRGVEWRKFKEINFVDINYKKTRYDGWQLMRSGLQGAPLLHFYSQTPSAWPSKEE</sequence>
<feature type="chain" id="PRO_5047410065" evidence="1">
    <location>
        <begin position="21"/>
        <end position="870"/>
    </location>
</feature>
<dbReference type="Gene3D" id="2.60.120.260">
    <property type="entry name" value="Galactose-binding domain-like"/>
    <property type="match status" value="1"/>
</dbReference>
<evidence type="ECO:0000256" key="1">
    <source>
        <dbReference type="SAM" id="SignalP"/>
    </source>
</evidence>
<gene>
    <name evidence="2" type="ORF">I6E12_00545</name>
</gene>
<dbReference type="InterPro" id="IPR008979">
    <property type="entry name" value="Galactose-bd-like_sf"/>
</dbReference>
<organism evidence="2 3">
    <name type="scientific">Xylanibacter brevis</name>
    <dbReference type="NCBI Taxonomy" id="83231"/>
    <lineage>
        <taxon>Bacteria</taxon>
        <taxon>Pseudomonadati</taxon>
        <taxon>Bacteroidota</taxon>
        <taxon>Bacteroidia</taxon>
        <taxon>Bacteroidales</taxon>
        <taxon>Prevotellaceae</taxon>
        <taxon>Xylanibacter</taxon>
    </lineage>
</organism>
<dbReference type="EMBL" id="JADYTN010000001">
    <property type="protein sequence ID" value="MCF2562605.1"/>
    <property type="molecule type" value="Genomic_DNA"/>
</dbReference>
<dbReference type="PANTHER" id="PTHR36848">
    <property type="entry name" value="DNA-BINDING PROTEIN (PUTATIVE SECRETED PROTEIN)-RELATED"/>
    <property type="match status" value="1"/>
</dbReference>
<dbReference type="NCBIfam" id="NF045579">
    <property type="entry name" value="rhamnoside_JR"/>
    <property type="match status" value="1"/>
</dbReference>
<keyword evidence="3" id="KW-1185">Reference proteome</keyword>
<evidence type="ECO:0000313" key="3">
    <source>
        <dbReference type="Proteomes" id="UP001200470"/>
    </source>
</evidence>
<dbReference type="GO" id="GO:0016787">
    <property type="term" value="F:hydrolase activity"/>
    <property type="evidence" value="ECO:0007669"/>
    <property type="project" value="UniProtKB-KW"/>
</dbReference>
<accession>A0ABS9CBW3</accession>
<proteinExistence type="predicted"/>
<keyword evidence="2" id="KW-0378">Hydrolase</keyword>
<dbReference type="SUPFAM" id="SSF49785">
    <property type="entry name" value="Galactose-binding domain-like"/>
    <property type="match status" value="1"/>
</dbReference>
<evidence type="ECO:0000313" key="2">
    <source>
        <dbReference type="EMBL" id="MCF2562605.1"/>
    </source>
</evidence>
<feature type="signal peptide" evidence="1">
    <location>
        <begin position="1"/>
        <end position="20"/>
    </location>
</feature>
<reference evidence="2 3" key="1">
    <citation type="submission" date="2020-12" db="EMBL/GenBank/DDBJ databases">
        <title>Whole genome sequences of gut porcine anaerobes.</title>
        <authorList>
            <person name="Kubasova T."/>
            <person name="Jahodarova E."/>
            <person name="Rychlik I."/>
        </authorList>
    </citation>
    <scope>NUCLEOTIDE SEQUENCE [LARGE SCALE GENOMIC DNA]</scope>
    <source>
        <strain evidence="2 3">An925</strain>
    </source>
</reference>
<keyword evidence="1" id="KW-0732">Signal</keyword>
<dbReference type="PANTHER" id="PTHR36848:SF2">
    <property type="entry name" value="SECRETED PROTEIN"/>
    <property type="match status" value="1"/>
</dbReference>
<protein>
    <submittedName>
        <fullName evidence="2">Glycosyl hydrolase family 2</fullName>
    </submittedName>
</protein>
<dbReference type="Proteomes" id="UP001200470">
    <property type="component" value="Unassembled WGS sequence"/>
</dbReference>
<comment type="caution">
    <text evidence="2">The sequence shown here is derived from an EMBL/GenBank/DDBJ whole genome shotgun (WGS) entry which is preliminary data.</text>
</comment>